<dbReference type="Pfam" id="PF07679">
    <property type="entry name" value="I-set"/>
    <property type="match status" value="1"/>
</dbReference>
<dbReference type="PRINTS" id="PR01472">
    <property type="entry name" value="ICAMVCAM1"/>
</dbReference>
<dbReference type="Bgee" id="ENSAMXG00000037642">
    <property type="expression patterns" value="Expressed in heart and 11 other cell types or tissues"/>
</dbReference>
<reference evidence="14" key="2">
    <citation type="journal article" date="2014" name="Nat. Commun.">
        <title>The cavefish genome reveals candidate genes for eye loss.</title>
        <authorList>
            <person name="McGaugh S.E."/>
            <person name="Gross J.B."/>
            <person name="Aken B."/>
            <person name="Blin M."/>
            <person name="Borowsky R."/>
            <person name="Chalopin D."/>
            <person name="Hinaux H."/>
            <person name="Jeffery W.R."/>
            <person name="Keene A."/>
            <person name="Ma L."/>
            <person name="Minx P."/>
            <person name="Murphy D."/>
            <person name="O'Quin K.E."/>
            <person name="Retaux S."/>
            <person name="Rohner N."/>
            <person name="Searle S.M."/>
            <person name="Stahl B.A."/>
            <person name="Tabin C."/>
            <person name="Volff J.N."/>
            <person name="Yoshizawa M."/>
            <person name="Warren W.C."/>
        </authorList>
    </citation>
    <scope>NUCLEOTIDE SEQUENCE [LARGE SCALE GENOMIC DNA]</scope>
    <source>
        <strain evidence="14">female</strain>
    </source>
</reference>
<dbReference type="InterPro" id="IPR007110">
    <property type="entry name" value="Ig-like_dom"/>
</dbReference>
<accession>A0A3B1IH65</accession>
<dbReference type="Proteomes" id="UP000018467">
    <property type="component" value="Unassembled WGS sequence"/>
</dbReference>
<evidence type="ECO:0000256" key="1">
    <source>
        <dbReference type="ARBA" id="ARBA00004479"/>
    </source>
</evidence>
<protein>
    <recommendedName>
        <fullName evidence="12">Ig-like domain-containing protein</fullName>
    </recommendedName>
</protein>
<feature type="domain" description="Ig-like" evidence="12">
    <location>
        <begin position="111"/>
        <end position="194"/>
    </location>
</feature>
<dbReference type="AlphaFoldDB" id="A0A3B1IH65"/>
<evidence type="ECO:0000256" key="3">
    <source>
        <dbReference type="ARBA" id="ARBA00022692"/>
    </source>
</evidence>
<dbReference type="Pfam" id="PF03921">
    <property type="entry name" value="ICAM_N"/>
    <property type="match status" value="1"/>
</dbReference>
<organism evidence="13 14">
    <name type="scientific">Astyanax mexicanus</name>
    <name type="common">Blind cave fish</name>
    <name type="synonym">Astyanax fasciatus mexicanus</name>
    <dbReference type="NCBI Taxonomy" id="7994"/>
    <lineage>
        <taxon>Eukaryota</taxon>
        <taxon>Metazoa</taxon>
        <taxon>Chordata</taxon>
        <taxon>Craniata</taxon>
        <taxon>Vertebrata</taxon>
        <taxon>Euteleostomi</taxon>
        <taxon>Actinopterygii</taxon>
        <taxon>Neopterygii</taxon>
        <taxon>Teleostei</taxon>
        <taxon>Ostariophysi</taxon>
        <taxon>Characiformes</taxon>
        <taxon>Characoidei</taxon>
        <taxon>Acestrorhamphidae</taxon>
        <taxon>Acestrorhamphinae</taxon>
        <taxon>Astyanax</taxon>
    </lineage>
</organism>
<dbReference type="Ensembl" id="ENSAMXT00000047688.1">
    <property type="protein sequence ID" value="ENSAMXP00000029308.1"/>
    <property type="gene ID" value="ENSAMXG00000037642.1"/>
</dbReference>
<evidence type="ECO:0000259" key="12">
    <source>
        <dbReference type="PROSITE" id="PS50835"/>
    </source>
</evidence>
<dbReference type="InterPro" id="IPR047012">
    <property type="entry name" value="ICAM_VCAM"/>
</dbReference>
<dbReference type="SUPFAM" id="SSF48726">
    <property type="entry name" value="Immunoglobulin"/>
    <property type="match status" value="2"/>
</dbReference>
<keyword evidence="9" id="KW-1015">Disulfide bond</keyword>
<proteinExistence type="inferred from homology"/>
<evidence type="ECO:0000256" key="4">
    <source>
        <dbReference type="ARBA" id="ARBA00022729"/>
    </source>
</evidence>
<keyword evidence="14" id="KW-1185">Reference proteome</keyword>
<dbReference type="GO" id="GO:0016020">
    <property type="term" value="C:membrane"/>
    <property type="evidence" value="ECO:0007669"/>
    <property type="project" value="UniProtKB-SubCell"/>
</dbReference>
<dbReference type="InterPro" id="IPR003987">
    <property type="entry name" value="ICAM_VCAM_N"/>
</dbReference>
<comment type="similarity">
    <text evidence="2">Belongs to the immunoglobulin superfamily. ICAM family.</text>
</comment>
<evidence type="ECO:0000256" key="5">
    <source>
        <dbReference type="ARBA" id="ARBA00022737"/>
    </source>
</evidence>
<evidence type="ECO:0000256" key="8">
    <source>
        <dbReference type="ARBA" id="ARBA00023136"/>
    </source>
</evidence>
<evidence type="ECO:0000256" key="10">
    <source>
        <dbReference type="ARBA" id="ARBA00023180"/>
    </source>
</evidence>
<reference evidence="14" key="1">
    <citation type="submission" date="2013-03" db="EMBL/GenBank/DDBJ databases">
        <authorList>
            <person name="Jeffery W."/>
            <person name="Warren W."/>
            <person name="Wilson R.K."/>
        </authorList>
    </citation>
    <scope>NUCLEOTIDE SEQUENCE</scope>
    <source>
        <strain evidence="14">female</strain>
    </source>
</reference>
<evidence type="ECO:0000256" key="7">
    <source>
        <dbReference type="ARBA" id="ARBA00022989"/>
    </source>
</evidence>
<evidence type="ECO:0000313" key="13">
    <source>
        <dbReference type="Ensembl" id="ENSAMXP00000029308.1"/>
    </source>
</evidence>
<reference evidence="13" key="3">
    <citation type="submission" date="2025-08" db="UniProtKB">
        <authorList>
            <consortium name="Ensembl"/>
        </authorList>
    </citation>
    <scope>IDENTIFICATION</scope>
</reference>
<dbReference type="InParanoid" id="A0A3B1IH65"/>
<dbReference type="InterPro" id="IPR036179">
    <property type="entry name" value="Ig-like_dom_sf"/>
</dbReference>
<dbReference type="GO" id="GO:0005178">
    <property type="term" value="F:integrin binding"/>
    <property type="evidence" value="ECO:0007669"/>
    <property type="project" value="InterPro"/>
</dbReference>
<keyword evidence="4" id="KW-0732">Signal</keyword>
<dbReference type="SMART" id="SM00409">
    <property type="entry name" value="IG"/>
    <property type="match status" value="1"/>
</dbReference>
<comment type="subcellular location">
    <subcellularLocation>
        <location evidence="1">Membrane</location>
        <topology evidence="1">Single-pass type I membrane protein</topology>
    </subcellularLocation>
</comment>
<dbReference type="GO" id="GO:0098609">
    <property type="term" value="P:cell-cell adhesion"/>
    <property type="evidence" value="ECO:0007669"/>
    <property type="project" value="InterPro"/>
</dbReference>
<dbReference type="InterPro" id="IPR003599">
    <property type="entry name" value="Ig_sub"/>
</dbReference>
<reference evidence="13" key="4">
    <citation type="submission" date="2025-09" db="UniProtKB">
        <authorList>
            <consortium name="Ensembl"/>
        </authorList>
    </citation>
    <scope>IDENTIFICATION</scope>
</reference>
<name>A0A3B1IH65_ASTMX</name>
<dbReference type="PROSITE" id="PS50835">
    <property type="entry name" value="IG_LIKE"/>
    <property type="match status" value="1"/>
</dbReference>
<dbReference type="Gene3D" id="2.60.40.10">
    <property type="entry name" value="Immunoglobulins"/>
    <property type="match status" value="2"/>
</dbReference>
<dbReference type="PANTHER" id="PTHR13771:SF9">
    <property type="entry name" value="INTERCELLULAR ADHESION MOLECULE 5"/>
    <property type="match status" value="1"/>
</dbReference>
<keyword evidence="8" id="KW-0472">Membrane</keyword>
<keyword evidence="5" id="KW-0677">Repeat</keyword>
<keyword evidence="10" id="KW-0325">Glycoprotein</keyword>
<keyword evidence="11" id="KW-0393">Immunoglobulin domain</keyword>
<keyword evidence="3" id="KW-0812">Transmembrane</keyword>
<dbReference type="InterPro" id="IPR013768">
    <property type="entry name" value="ICAM_N"/>
</dbReference>
<evidence type="ECO:0000256" key="6">
    <source>
        <dbReference type="ARBA" id="ARBA00022889"/>
    </source>
</evidence>
<evidence type="ECO:0000313" key="14">
    <source>
        <dbReference type="Proteomes" id="UP000018467"/>
    </source>
</evidence>
<evidence type="ECO:0000256" key="9">
    <source>
        <dbReference type="ARBA" id="ARBA00023157"/>
    </source>
</evidence>
<sequence>MLRFLELPQLAFQPLRHGSVFVSQRSSDSSPQKVVASFGSSISANCSTDVADYLLLDWESPLGLNKKTGPKTVTWIVESLTEWDIEPSCYINVNFNVQEVLSLSLTVYKTPDTVSISTVNHAGPMVEGRQYELKCDIQNVAPVGNVTVKWYKGDTLVGSTTFTESSKTPENLLATLQISPSRDDDGAQYRCEAELDLGPEGPQPPPAVMSDPLNITVHCKLHMRAWWSETAKLAKLKFCNVSLNYCYRSCFCTTLLKMSKHIGK</sequence>
<dbReference type="InterPro" id="IPR013783">
    <property type="entry name" value="Ig-like_fold"/>
</dbReference>
<keyword evidence="6" id="KW-0130">Cell adhesion</keyword>
<dbReference type="InterPro" id="IPR013098">
    <property type="entry name" value="Ig_I-set"/>
</dbReference>
<keyword evidence="7" id="KW-1133">Transmembrane helix</keyword>
<evidence type="ECO:0000256" key="2">
    <source>
        <dbReference type="ARBA" id="ARBA00005925"/>
    </source>
</evidence>
<dbReference type="PANTHER" id="PTHR13771">
    <property type="entry name" value="INTERCELLULAR ADHESION MOLECULE"/>
    <property type="match status" value="1"/>
</dbReference>
<evidence type="ECO:0000256" key="11">
    <source>
        <dbReference type="ARBA" id="ARBA00023319"/>
    </source>
</evidence>
<dbReference type="GeneTree" id="ENSGT00940000159005"/>